<evidence type="ECO:0000256" key="1">
    <source>
        <dbReference type="SAM" id="Phobius"/>
    </source>
</evidence>
<feature type="transmembrane region" description="Helical" evidence="1">
    <location>
        <begin position="55"/>
        <end position="75"/>
    </location>
</feature>
<dbReference type="AlphaFoldDB" id="A0A074XRZ0"/>
<keyword evidence="1" id="KW-0812">Transmembrane</keyword>
<dbReference type="GeneID" id="40751256"/>
<sequence length="198" mass="22404">MAMIQEQRCWSCRQCIQPSRASTALILSSTAIMTANILMLLIIRRSRQRRIFAKVSLVFVRVIATPKALLLFLVIDKIHIPNFKISTVQICIVVSASQDANDILRSVCHDLEIDHKDAFCLIVSLICHDEESRVDLIVFLAKLNVVFIDIAKSEIGEVGCSYEHRLTSTVFDLVDVAFELLKFQIIECDQSVDWPLLA</sequence>
<evidence type="ECO:0000313" key="2">
    <source>
        <dbReference type="EMBL" id="KEQ88245.1"/>
    </source>
</evidence>
<proteinExistence type="predicted"/>
<keyword evidence="1" id="KW-1133">Transmembrane helix</keyword>
<keyword evidence="1" id="KW-0472">Membrane</keyword>
<gene>
    <name evidence="2" type="ORF">M438DRAFT_383798</name>
</gene>
<protein>
    <submittedName>
        <fullName evidence="2">Uncharacterized protein</fullName>
    </submittedName>
</protein>
<dbReference type="HOGENOM" id="CLU_1377859_0_0_1"/>
<dbReference type="EMBL" id="KL584975">
    <property type="protein sequence ID" value="KEQ88245.1"/>
    <property type="molecule type" value="Genomic_DNA"/>
</dbReference>
<keyword evidence="3" id="KW-1185">Reference proteome</keyword>
<accession>A0A074XRZ0</accession>
<evidence type="ECO:0000313" key="3">
    <source>
        <dbReference type="Proteomes" id="UP000030706"/>
    </source>
</evidence>
<dbReference type="Proteomes" id="UP000030706">
    <property type="component" value="Unassembled WGS sequence"/>
</dbReference>
<reference evidence="2 3" key="1">
    <citation type="journal article" date="2014" name="BMC Genomics">
        <title>Genome sequencing of four Aureobasidium pullulans varieties: biotechnological potential, stress tolerance, and description of new species.</title>
        <authorList>
            <person name="Gostin Ar C."/>
            <person name="Ohm R.A."/>
            <person name="Kogej T."/>
            <person name="Sonjak S."/>
            <person name="Turk M."/>
            <person name="Zajc J."/>
            <person name="Zalar P."/>
            <person name="Grube M."/>
            <person name="Sun H."/>
            <person name="Han J."/>
            <person name="Sharma A."/>
            <person name="Chiniquy J."/>
            <person name="Ngan C.Y."/>
            <person name="Lipzen A."/>
            <person name="Barry K."/>
            <person name="Grigoriev I.V."/>
            <person name="Gunde-Cimerman N."/>
        </authorList>
    </citation>
    <scope>NUCLEOTIDE SEQUENCE [LARGE SCALE GENOMIC DNA]</scope>
    <source>
        <strain evidence="2 3">EXF-150</strain>
    </source>
</reference>
<organism evidence="2 3">
    <name type="scientific">Aureobasidium pullulans EXF-150</name>
    <dbReference type="NCBI Taxonomy" id="1043002"/>
    <lineage>
        <taxon>Eukaryota</taxon>
        <taxon>Fungi</taxon>
        <taxon>Dikarya</taxon>
        <taxon>Ascomycota</taxon>
        <taxon>Pezizomycotina</taxon>
        <taxon>Dothideomycetes</taxon>
        <taxon>Dothideomycetidae</taxon>
        <taxon>Dothideales</taxon>
        <taxon>Saccotheciaceae</taxon>
        <taxon>Aureobasidium</taxon>
    </lineage>
</organism>
<name>A0A074XRZ0_AURPU</name>
<feature type="transmembrane region" description="Helical" evidence="1">
    <location>
        <begin position="24"/>
        <end position="43"/>
    </location>
</feature>
<dbReference type="RefSeq" id="XP_029764432.1">
    <property type="nucleotide sequence ID" value="XM_029908950.1"/>
</dbReference>